<dbReference type="GO" id="GO:0005654">
    <property type="term" value="C:nucleoplasm"/>
    <property type="evidence" value="ECO:0007669"/>
    <property type="project" value="UniProtKB-SubCell"/>
</dbReference>
<dbReference type="AlphaFoldDB" id="A0AA38FB88"/>
<evidence type="ECO:0000256" key="1">
    <source>
        <dbReference type="ARBA" id="ARBA00004642"/>
    </source>
</evidence>
<sequence>MERGVLRGEDSFKRLLSSFSVFIQILGLTFGFSGNLDERVDENVMYEIMIQAGALGRSAYAQRQRQQKTQGLCFFAEYPSQSDAQYATKLFSGFVCLHNRPLRFRISGQSAAVSEQSSPNIMQVTQKCPSPQIPNPRRSTSRSPSTTACGSDYLNPYDNGSPGGRRIGSHMKSSTYTKSPLSHNPMISEAHKWNARMTAVGHMRVGSSASPCAFT</sequence>
<protein>
    <recommendedName>
        <fullName evidence="7">RRM domain-containing protein</fullName>
    </recommendedName>
</protein>
<comment type="subcellular location">
    <subcellularLocation>
        <location evidence="1">Nucleus</location>
        <location evidence="1">Nucleoplasm</location>
    </subcellularLocation>
</comment>
<feature type="compositionally biased region" description="Low complexity" evidence="4">
    <location>
        <begin position="135"/>
        <end position="147"/>
    </location>
</feature>
<keyword evidence="2" id="KW-0694">RNA-binding</keyword>
<gene>
    <name evidence="5" type="ORF">KI387_031166</name>
</gene>
<comment type="caution">
    <text evidence="5">The sequence shown here is derived from an EMBL/GenBank/DDBJ whole genome shotgun (WGS) entry which is preliminary data.</text>
</comment>
<evidence type="ECO:0000256" key="4">
    <source>
        <dbReference type="SAM" id="MobiDB-lite"/>
    </source>
</evidence>
<dbReference type="Gene3D" id="3.30.70.330">
    <property type="match status" value="1"/>
</dbReference>
<accession>A0AA38FB88</accession>
<feature type="compositionally biased region" description="Polar residues" evidence="4">
    <location>
        <begin position="115"/>
        <end position="129"/>
    </location>
</feature>
<dbReference type="GO" id="GO:0003723">
    <property type="term" value="F:RNA binding"/>
    <property type="evidence" value="ECO:0007669"/>
    <property type="project" value="UniProtKB-KW"/>
</dbReference>
<reference evidence="5 6" key="1">
    <citation type="journal article" date="2021" name="Nat. Plants">
        <title>The Taxus genome provides insights into paclitaxel biosynthesis.</title>
        <authorList>
            <person name="Xiong X."/>
            <person name="Gou J."/>
            <person name="Liao Q."/>
            <person name="Li Y."/>
            <person name="Zhou Q."/>
            <person name="Bi G."/>
            <person name="Li C."/>
            <person name="Du R."/>
            <person name="Wang X."/>
            <person name="Sun T."/>
            <person name="Guo L."/>
            <person name="Liang H."/>
            <person name="Lu P."/>
            <person name="Wu Y."/>
            <person name="Zhang Z."/>
            <person name="Ro D.K."/>
            <person name="Shang Y."/>
            <person name="Huang S."/>
            <person name="Yan J."/>
        </authorList>
    </citation>
    <scope>NUCLEOTIDE SEQUENCE [LARGE SCALE GENOMIC DNA]</scope>
    <source>
        <strain evidence="5">Ta-2019</strain>
    </source>
</reference>
<name>A0AA38FB88_TAXCH</name>
<dbReference type="InterPro" id="IPR035979">
    <property type="entry name" value="RBD_domain_sf"/>
</dbReference>
<dbReference type="InterPro" id="IPR052285">
    <property type="entry name" value="NEXT_complex_subunit"/>
</dbReference>
<proteinExistence type="predicted"/>
<dbReference type="PANTHER" id="PTHR13798">
    <property type="entry name" value="RNA BINDING MOTIF RBM PROTEIN -RELATED"/>
    <property type="match status" value="1"/>
</dbReference>
<feature type="region of interest" description="Disordered" evidence="4">
    <location>
        <begin position="115"/>
        <end position="183"/>
    </location>
</feature>
<dbReference type="SUPFAM" id="SSF54928">
    <property type="entry name" value="RNA-binding domain, RBD"/>
    <property type="match status" value="1"/>
</dbReference>
<evidence type="ECO:0000313" key="5">
    <source>
        <dbReference type="EMBL" id="KAH9299484.1"/>
    </source>
</evidence>
<organism evidence="5 6">
    <name type="scientific">Taxus chinensis</name>
    <name type="common">Chinese yew</name>
    <name type="synonym">Taxus wallichiana var. chinensis</name>
    <dbReference type="NCBI Taxonomy" id="29808"/>
    <lineage>
        <taxon>Eukaryota</taxon>
        <taxon>Viridiplantae</taxon>
        <taxon>Streptophyta</taxon>
        <taxon>Embryophyta</taxon>
        <taxon>Tracheophyta</taxon>
        <taxon>Spermatophyta</taxon>
        <taxon>Pinopsida</taxon>
        <taxon>Pinidae</taxon>
        <taxon>Conifers II</taxon>
        <taxon>Cupressales</taxon>
        <taxon>Taxaceae</taxon>
        <taxon>Taxus</taxon>
    </lineage>
</organism>
<evidence type="ECO:0000256" key="2">
    <source>
        <dbReference type="ARBA" id="ARBA00022884"/>
    </source>
</evidence>
<dbReference type="InterPro" id="IPR012677">
    <property type="entry name" value="Nucleotide-bd_a/b_plait_sf"/>
</dbReference>
<dbReference type="Proteomes" id="UP000824469">
    <property type="component" value="Unassembled WGS sequence"/>
</dbReference>
<feature type="compositionally biased region" description="Polar residues" evidence="4">
    <location>
        <begin position="171"/>
        <end position="182"/>
    </location>
</feature>
<evidence type="ECO:0000313" key="6">
    <source>
        <dbReference type="Proteomes" id="UP000824469"/>
    </source>
</evidence>
<keyword evidence="3" id="KW-0539">Nucleus</keyword>
<dbReference type="PANTHER" id="PTHR13798:SF11">
    <property type="entry name" value="RNA-BINDING PROTEIN 7-RELATED"/>
    <property type="match status" value="1"/>
</dbReference>
<keyword evidence="6" id="KW-1185">Reference proteome</keyword>
<evidence type="ECO:0008006" key="7">
    <source>
        <dbReference type="Google" id="ProtNLM"/>
    </source>
</evidence>
<evidence type="ECO:0000256" key="3">
    <source>
        <dbReference type="ARBA" id="ARBA00023242"/>
    </source>
</evidence>
<dbReference type="EMBL" id="JAHRHJ020000010">
    <property type="protein sequence ID" value="KAH9299484.1"/>
    <property type="molecule type" value="Genomic_DNA"/>
</dbReference>